<dbReference type="RefSeq" id="WP_251955999.1">
    <property type="nucleotide sequence ID" value="NZ_AP025732.1"/>
</dbReference>
<keyword evidence="1" id="KW-1133">Transmembrane helix</keyword>
<gene>
    <name evidence="2" type="ORF">ANSO36C_41560</name>
</gene>
<keyword evidence="1" id="KW-0472">Membrane</keyword>
<sequence length="88" mass="10273">MPTYLLLDPSSINALIIITLLFEILTLLRVVKSLDSIFYEPVLNNACCVGVARRRHRYSIRIKEREKGDRFSVTVEKFQVKSQEYILK</sequence>
<keyword evidence="1" id="KW-0812">Transmembrane</keyword>
<name>A0ABN6Q6A7_NOSCO</name>
<dbReference type="EMBL" id="AP025732">
    <property type="protein sequence ID" value="BDI18354.1"/>
    <property type="molecule type" value="Genomic_DNA"/>
</dbReference>
<evidence type="ECO:0000313" key="2">
    <source>
        <dbReference type="EMBL" id="BDI18354.1"/>
    </source>
</evidence>
<keyword evidence="3" id="KW-1185">Reference proteome</keyword>
<reference evidence="2" key="1">
    <citation type="submission" date="2022-04" db="EMBL/GenBank/DDBJ databases">
        <title>Complete genome sequence of a cyanobacterium, Nostoc sp. SO-36, isolated in Antarctica.</title>
        <authorList>
            <person name="Kanesaki Y."/>
            <person name="Effendi D."/>
            <person name="Sakamoto T."/>
            <person name="Ohtani S."/>
            <person name="Awai K."/>
        </authorList>
    </citation>
    <scope>NUCLEOTIDE SEQUENCE</scope>
    <source>
        <strain evidence="2">SO-36</strain>
    </source>
</reference>
<evidence type="ECO:0000256" key="1">
    <source>
        <dbReference type="SAM" id="Phobius"/>
    </source>
</evidence>
<dbReference type="Proteomes" id="UP001055453">
    <property type="component" value="Chromosome"/>
</dbReference>
<accession>A0ABN6Q6A7</accession>
<feature type="transmembrane region" description="Helical" evidence="1">
    <location>
        <begin position="12"/>
        <end position="31"/>
    </location>
</feature>
<proteinExistence type="predicted"/>
<protein>
    <submittedName>
        <fullName evidence="2">Uncharacterized protein</fullName>
    </submittedName>
</protein>
<organism evidence="2 3">
    <name type="scientific">Nostoc cf. commune SO-36</name>
    <dbReference type="NCBI Taxonomy" id="449208"/>
    <lineage>
        <taxon>Bacteria</taxon>
        <taxon>Bacillati</taxon>
        <taxon>Cyanobacteriota</taxon>
        <taxon>Cyanophyceae</taxon>
        <taxon>Nostocales</taxon>
        <taxon>Nostocaceae</taxon>
        <taxon>Nostoc</taxon>
    </lineage>
</organism>
<evidence type="ECO:0000313" key="3">
    <source>
        <dbReference type="Proteomes" id="UP001055453"/>
    </source>
</evidence>